<accession>A0ABP3V2W5</accession>
<protein>
    <recommendedName>
        <fullName evidence="4">Integral membrane protein</fullName>
    </recommendedName>
</protein>
<name>A0ABP3V2W5_9FLAO</name>
<gene>
    <name evidence="2" type="ORF">GCM10009431_24400</name>
</gene>
<proteinExistence type="predicted"/>
<evidence type="ECO:0008006" key="4">
    <source>
        <dbReference type="Google" id="ProtNLM"/>
    </source>
</evidence>
<comment type="caution">
    <text evidence="2">The sequence shown here is derived from an EMBL/GenBank/DDBJ whole genome shotgun (WGS) entry which is preliminary data.</text>
</comment>
<feature type="transmembrane region" description="Helical" evidence="1">
    <location>
        <begin position="93"/>
        <end position="112"/>
    </location>
</feature>
<reference evidence="3" key="1">
    <citation type="journal article" date="2019" name="Int. J. Syst. Evol. Microbiol.">
        <title>The Global Catalogue of Microorganisms (GCM) 10K type strain sequencing project: providing services to taxonomists for standard genome sequencing and annotation.</title>
        <authorList>
            <consortium name="The Broad Institute Genomics Platform"/>
            <consortium name="The Broad Institute Genome Sequencing Center for Infectious Disease"/>
            <person name="Wu L."/>
            <person name="Ma J."/>
        </authorList>
    </citation>
    <scope>NUCLEOTIDE SEQUENCE [LARGE SCALE GENOMIC DNA]</scope>
    <source>
        <strain evidence="3">JCM 15976</strain>
    </source>
</reference>
<keyword evidence="1" id="KW-1133">Transmembrane helix</keyword>
<dbReference type="Proteomes" id="UP001500736">
    <property type="component" value="Unassembled WGS sequence"/>
</dbReference>
<organism evidence="2 3">
    <name type="scientific">Gaetbulibacter jejuensis</name>
    <dbReference type="NCBI Taxonomy" id="584607"/>
    <lineage>
        <taxon>Bacteria</taxon>
        <taxon>Pseudomonadati</taxon>
        <taxon>Bacteroidota</taxon>
        <taxon>Flavobacteriia</taxon>
        <taxon>Flavobacteriales</taxon>
        <taxon>Flavobacteriaceae</taxon>
        <taxon>Gaetbulibacter</taxon>
    </lineage>
</organism>
<feature type="transmembrane region" description="Helical" evidence="1">
    <location>
        <begin position="46"/>
        <end position="69"/>
    </location>
</feature>
<evidence type="ECO:0000256" key="1">
    <source>
        <dbReference type="SAM" id="Phobius"/>
    </source>
</evidence>
<evidence type="ECO:0000313" key="3">
    <source>
        <dbReference type="Proteomes" id="UP001500736"/>
    </source>
</evidence>
<keyword evidence="1" id="KW-0812">Transmembrane</keyword>
<dbReference type="EMBL" id="BAAAGF010000004">
    <property type="protein sequence ID" value="GAA0747266.1"/>
    <property type="molecule type" value="Genomic_DNA"/>
</dbReference>
<keyword evidence="1" id="KW-0472">Membrane</keyword>
<keyword evidence="3" id="KW-1185">Reference proteome</keyword>
<dbReference type="RefSeq" id="WP_343798640.1">
    <property type="nucleotide sequence ID" value="NZ_BAAAGF010000004.1"/>
</dbReference>
<evidence type="ECO:0000313" key="2">
    <source>
        <dbReference type="EMBL" id="GAA0747266.1"/>
    </source>
</evidence>
<sequence length="131" mass="15130">MENSKIIIGYIVYLPIVIILTIYVSKMLFKNGKLFMIDIFKGKEDIALATNKLFEIGFYLTNIGFALYIMEIHYYNNSPITSQNLIEILSKKIGGFTIYLGIILFLNLFLFFRGRRISKQPTKPSTQQKTS</sequence>
<feature type="transmembrane region" description="Helical" evidence="1">
    <location>
        <begin position="6"/>
        <end position="25"/>
    </location>
</feature>